<evidence type="ECO:0000256" key="9">
    <source>
        <dbReference type="ARBA" id="ARBA00022842"/>
    </source>
</evidence>
<keyword evidence="10 11" id="KW-0694">RNA-binding</keyword>
<name>A0A410P5T7_VELA1</name>
<dbReference type="InterPro" id="IPR006674">
    <property type="entry name" value="HD_domain"/>
</dbReference>
<sequence>MKTRPKIIPDHPVFRSRAFRTTAALAVSQKKEVYLVGGFLRDLFAGYKKPSLDLDFSVESGAIDFGRMLARRLRAGFVVLDREHGCCRLVFKGGVAGPAATFDFVDFRGRDFEADLKKRDFTVNTLAVRLPFKRTGLLDVCGGLKDLHAKTVRMVGPSSFDEDPLRILRAFSLSATLGFAIEPATLRLAQLKREQLRGVAGERLRDEFFKVLAAGDAWRHIRKMDRRRVLENVIPQIRVMHNVKQGGYHHLDVWGHSLETVRKLEEQLGRFRGDRDVARYLDEPMTTGRSRRQLIKLAAMLHDIGKPKAHEVKAGKTMFHGHERIGRIISDAVSERLRLSTRERFALDTIIFWHLRPGYLADNKVLTRRAVHRFFRDTKEEAVSVLLVSIADQRATRGPLATPESRKRHEKVSFALIGEYFDSLKQKPFVRLINGTDLIRRLRLEPGPVFSTILDAVEDAQVEGRVRTKPQAIALAKMIAEKEAGRPGRKER</sequence>
<dbReference type="SMART" id="SM00471">
    <property type="entry name" value="HDc"/>
    <property type="match status" value="1"/>
</dbReference>
<evidence type="ECO:0000256" key="8">
    <source>
        <dbReference type="ARBA" id="ARBA00022741"/>
    </source>
</evidence>
<dbReference type="GO" id="GO:0008033">
    <property type="term" value="P:tRNA processing"/>
    <property type="evidence" value="ECO:0007669"/>
    <property type="project" value="UniProtKB-KW"/>
</dbReference>
<dbReference type="EMBL" id="CP019384">
    <property type="protein sequence ID" value="QAT17513.1"/>
    <property type="molecule type" value="Genomic_DNA"/>
</dbReference>
<dbReference type="Pfam" id="PF01743">
    <property type="entry name" value="PolyA_pol"/>
    <property type="match status" value="1"/>
</dbReference>
<dbReference type="Pfam" id="PF01966">
    <property type="entry name" value="HD"/>
    <property type="match status" value="1"/>
</dbReference>
<evidence type="ECO:0000256" key="2">
    <source>
        <dbReference type="ARBA" id="ARBA00007265"/>
    </source>
</evidence>
<gene>
    <name evidence="13" type="ORF">BU251_07185</name>
</gene>
<dbReference type="KEGG" id="vai:BU251_07185"/>
<dbReference type="RefSeq" id="WP_128700345.1">
    <property type="nucleotide sequence ID" value="NZ_CP019384.1"/>
</dbReference>
<evidence type="ECO:0000259" key="12">
    <source>
        <dbReference type="SMART" id="SM00471"/>
    </source>
</evidence>
<dbReference type="GO" id="GO:0000166">
    <property type="term" value="F:nucleotide binding"/>
    <property type="evidence" value="ECO:0007669"/>
    <property type="project" value="UniProtKB-KW"/>
</dbReference>
<comment type="cofactor">
    <cofactor evidence="1">
        <name>Mg(2+)</name>
        <dbReference type="ChEBI" id="CHEBI:18420"/>
    </cofactor>
</comment>
<dbReference type="Gene3D" id="3.30.460.10">
    <property type="entry name" value="Beta Polymerase, domain 2"/>
    <property type="match status" value="1"/>
</dbReference>
<dbReference type="GO" id="GO:0046872">
    <property type="term" value="F:metal ion binding"/>
    <property type="evidence" value="ECO:0007669"/>
    <property type="project" value="UniProtKB-KW"/>
</dbReference>
<dbReference type="InterPro" id="IPR006675">
    <property type="entry name" value="HDIG_dom"/>
</dbReference>
<dbReference type="Gene3D" id="1.10.3090.10">
    <property type="entry name" value="cca-adding enzyme, domain 2"/>
    <property type="match status" value="1"/>
</dbReference>
<dbReference type="InterPro" id="IPR003607">
    <property type="entry name" value="HD/PDEase_dom"/>
</dbReference>
<dbReference type="CDD" id="cd00077">
    <property type="entry name" value="HDc"/>
    <property type="match status" value="1"/>
</dbReference>
<evidence type="ECO:0000256" key="10">
    <source>
        <dbReference type="ARBA" id="ARBA00022884"/>
    </source>
</evidence>
<protein>
    <submittedName>
        <fullName evidence="13">tRNA nucleotidyltransferase, CC-adding</fullName>
    </submittedName>
</protein>
<dbReference type="InterPro" id="IPR043519">
    <property type="entry name" value="NT_sf"/>
</dbReference>
<keyword evidence="3" id="KW-0820">tRNA-binding</keyword>
<dbReference type="NCBIfam" id="TIGR00277">
    <property type="entry name" value="HDIG"/>
    <property type="match status" value="1"/>
</dbReference>
<dbReference type="InterPro" id="IPR032828">
    <property type="entry name" value="PolyA_RNA-bd"/>
</dbReference>
<dbReference type="InterPro" id="IPR032810">
    <property type="entry name" value="CCA-adding_enz_C"/>
</dbReference>
<evidence type="ECO:0000256" key="3">
    <source>
        <dbReference type="ARBA" id="ARBA00022555"/>
    </source>
</evidence>
<comment type="similarity">
    <text evidence="2 11">Belongs to the tRNA nucleotidyltransferase/poly(A) polymerase family.</text>
</comment>
<dbReference type="GO" id="GO:0016779">
    <property type="term" value="F:nucleotidyltransferase activity"/>
    <property type="evidence" value="ECO:0007669"/>
    <property type="project" value="UniProtKB-KW"/>
</dbReference>
<dbReference type="GO" id="GO:0000049">
    <property type="term" value="F:tRNA binding"/>
    <property type="evidence" value="ECO:0007669"/>
    <property type="project" value="UniProtKB-KW"/>
</dbReference>
<dbReference type="AlphaFoldDB" id="A0A410P5T7"/>
<dbReference type="OrthoDB" id="9805698at2"/>
<evidence type="ECO:0000256" key="11">
    <source>
        <dbReference type="RuleBase" id="RU003953"/>
    </source>
</evidence>
<dbReference type="Proteomes" id="UP000287243">
    <property type="component" value="Chromosome"/>
</dbReference>
<evidence type="ECO:0000313" key="13">
    <source>
        <dbReference type="EMBL" id="QAT17513.1"/>
    </source>
</evidence>
<keyword evidence="9" id="KW-0460">Magnesium</keyword>
<keyword evidence="4 11" id="KW-0808">Transferase</keyword>
<keyword evidence="14" id="KW-1185">Reference proteome</keyword>
<feature type="domain" description="HD/PDEase" evidence="12">
    <location>
        <begin position="249"/>
        <end position="406"/>
    </location>
</feature>
<dbReference type="InterPro" id="IPR002646">
    <property type="entry name" value="PolA_pol_head_dom"/>
</dbReference>
<dbReference type="PANTHER" id="PTHR47545">
    <property type="entry name" value="MULTIFUNCTIONAL CCA PROTEIN"/>
    <property type="match status" value="1"/>
</dbReference>
<evidence type="ECO:0000256" key="4">
    <source>
        <dbReference type="ARBA" id="ARBA00022679"/>
    </source>
</evidence>
<evidence type="ECO:0000256" key="5">
    <source>
        <dbReference type="ARBA" id="ARBA00022694"/>
    </source>
</evidence>
<dbReference type="InterPro" id="IPR050124">
    <property type="entry name" value="tRNA_CCA-adding_enzyme"/>
</dbReference>
<organism evidence="13 14">
    <name type="scientific">Velamenicoccus archaeovorus</name>
    <dbReference type="NCBI Taxonomy" id="1930593"/>
    <lineage>
        <taxon>Bacteria</taxon>
        <taxon>Pseudomonadati</taxon>
        <taxon>Candidatus Omnitrophota</taxon>
        <taxon>Candidatus Velamenicoccus</taxon>
    </lineage>
</organism>
<dbReference type="SUPFAM" id="SSF81301">
    <property type="entry name" value="Nucleotidyltransferase"/>
    <property type="match status" value="1"/>
</dbReference>
<evidence type="ECO:0000313" key="14">
    <source>
        <dbReference type="Proteomes" id="UP000287243"/>
    </source>
</evidence>
<keyword evidence="6" id="KW-0548">Nucleotidyltransferase</keyword>
<keyword evidence="8" id="KW-0547">Nucleotide-binding</keyword>
<proteinExistence type="inferred from homology"/>
<dbReference type="SUPFAM" id="SSF81891">
    <property type="entry name" value="Poly A polymerase C-terminal region-like"/>
    <property type="match status" value="1"/>
</dbReference>
<evidence type="ECO:0000256" key="6">
    <source>
        <dbReference type="ARBA" id="ARBA00022695"/>
    </source>
</evidence>
<evidence type="ECO:0000256" key="7">
    <source>
        <dbReference type="ARBA" id="ARBA00022723"/>
    </source>
</evidence>
<evidence type="ECO:0000256" key="1">
    <source>
        <dbReference type="ARBA" id="ARBA00001946"/>
    </source>
</evidence>
<reference evidence="13 14" key="1">
    <citation type="submission" date="2017-01" db="EMBL/GenBank/DDBJ databases">
        <title>First insights into the biology of 'candidatus Vampirococcus archaeovorus'.</title>
        <authorList>
            <person name="Kizina J."/>
            <person name="Jordan S."/>
            <person name="Stueber K."/>
            <person name="Reinhardt R."/>
            <person name="Harder J."/>
        </authorList>
    </citation>
    <scope>NUCLEOTIDE SEQUENCE [LARGE SCALE GENOMIC DNA]</scope>
    <source>
        <strain evidence="13 14">LiM</strain>
    </source>
</reference>
<keyword evidence="5" id="KW-0819">tRNA processing</keyword>
<accession>A0A410P5T7</accession>
<keyword evidence="7" id="KW-0479">Metal-binding</keyword>
<dbReference type="Pfam" id="PF13735">
    <property type="entry name" value="tRNA_NucTran2_2"/>
    <property type="match status" value="1"/>
</dbReference>
<dbReference type="Pfam" id="PF12627">
    <property type="entry name" value="PolyA_pol_RNAbd"/>
    <property type="match status" value="1"/>
</dbReference>
<dbReference type="PANTHER" id="PTHR47545:SF2">
    <property type="entry name" value="CC-ADDING TRNA NUCLEOTIDYLTRANSFERASE"/>
    <property type="match status" value="1"/>
</dbReference>